<gene>
    <name evidence="2" type="ORF">HYALB_00012564</name>
</gene>
<accession>A0A9N9PZ39</accession>
<evidence type="ECO:0000313" key="2">
    <source>
        <dbReference type="EMBL" id="CAG8980098.1"/>
    </source>
</evidence>
<dbReference type="AlphaFoldDB" id="A0A9N9PZ39"/>
<comment type="caution">
    <text evidence="2">The sequence shown here is derived from an EMBL/GenBank/DDBJ whole genome shotgun (WGS) entry which is preliminary data.</text>
</comment>
<name>A0A9N9PZ39_9HELO</name>
<feature type="region of interest" description="Disordered" evidence="1">
    <location>
        <begin position="327"/>
        <end position="360"/>
    </location>
</feature>
<dbReference type="Proteomes" id="UP000701801">
    <property type="component" value="Unassembled WGS sequence"/>
</dbReference>
<sequence>MDNPTHLPSGRPLPHEAVTTKIPHSTIDHYAEDVAQLHGYGALTRHIYKHVFSRAKEADLEKHIDIWIASHNLPPRGHSGLEQNKQKILAIIPKPGQQKVGAFAWMVHRKVTGDSWSFSQEALSYKLKEWEVDEGFNDLVIRCGCIFRTKTTAKTHLKNEHQLSRYPIEWDSKPTEDDSLDGAELIENTGQEYLEEKHQELIEGTARRHVGTIHQFHDGKLATNLEEKEKGTNKSFGSYREFVSWNQLPLFEDMKGKELEALAQQQSHTQQDEYPRSSDRALATVDGISFTPWGSARETSESVDKILNTDEDAKLTTMDKMHEIDNKLGVGKRPMEEEEAQVGAPRPKRSNFSVNELLTA</sequence>
<reference evidence="2" key="1">
    <citation type="submission" date="2021-07" db="EMBL/GenBank/DDBJ databases">
        <authorList>
            <person name="Durling M."/>
        </authorList>
    </citation>
    <scope>NUCLEOTIDE SEQUENCE</scope>
</reference>
<keyword evidence="3" id="KW-1185">Reference proteome</keyword>
<evidence type="ECO:0000313" key="3">
    <source>
        <dbReference type="Proteomes" id="UP000701801"/>
    </source>
</evidence>
<dbReference type="EMBL" id="CAJVRM010000356">
    <property type="protein sequence ID" value="CAG8980098.1"/>
    <property type="molecule type" value="Genomic_DNA"/>
</dbReference>
<evidence type="ECO:0000256" key="1">
    <source>
        <dbReference type="SAM" id="MobiDB-lite"/>
    </source>
</evidence>
<organism evidence="2 3">
    <name type="scientific">Hymenoscyphus albidus</name>
    <dbReference type="NCBI Taxonomy" id="595503"/>
    <lineage>
        <taxon>Eukaryota</taxon>
        <taxon>Fungi</taxon>
        <taxon>Dikarya</taxon>
        <taxon>Ascomycota</taxon>
        <taxon>Pezizomycotina</taxon>
        <taxon>Leotiomycetes</taxon>
        <taxon>Helotiales</taxon>
        <taxon>Helotiaceae</taxon>
        <taxon>Hymenoscyphus</taxon>
    </lineage>
</organism>
<feature type="compositionally biased region" description="Polar residues" evidence="1">
    <location>
        <begin position="350"/>
        <end position="360"/>
    </location>
</feature>
<proteinExistence type="predicted"/>
<protein>
    <submittedName>
        <fullName evidence="2">Uncharacterized protein</fullName>
    </submittedName>
</protein>